<keyword evidence="1" id="KW-0472">Membrane</keyword>
<keyword evidence="1" id="KW-0812">Transmembrane</keyword>
<sequence length="251" mass="29356">MTTHNPEQHLPDKADDFRWILVPVWRPGHWTICLLANLFGIIPLLVVLQFCSVQKQVALLVSPGPWREFCANDIQYALYFVMESAFDFSELDMEHLRRWWCMLLIDNFPVTFEGRRSTKRRLEREDCEDSPREKDPLAKTAAEEILVSSEEEDGEKHPFISSVMAASQWSSAKKMGDKVILPQILSMAPLDREAALHNLGEASNLRDEDSWEDRMDPFMFRFKFESDYLMFFEQCIDKENLKVHACFEERG</sequence>
<proteinExistence type="predicted"/>
<protein>
    <submittedName>
        <fullName evidence="2">Uncharacterized protein</fullName>
    </submittedName>
</protein>
<organism evidence="2 3">
    <name type="scientific">Pogonophryne albipinna</name>
    <dbReference type="NCBI Taxonomy" id="1090488"/>
    <lineage>
        <taxon>Eukaryota</taxon>
        <taxon>Metazoa</taxon>
        <taxon>Chordata</taxon>
        <taxon>Craniata</taxon>
        <taxon>Vertebrata</taxon>
        <taxon>Euteleostomi</taxon>
        <taxon>Actinopterygii</taxon>
        <taxon>Neopterygii</taxon>
        <taxon>Teleostei</taxon>
        <taxon>Neoteleostei</taxon>
        <taxon>Acanthomorphata</taxon>
        <taxon>Eupercaria</taxon>
        <taxon>Perciformes</taxon>
        <taxon>Notothenioidei</taxon>
        <taxon>Pogonophryne</taxon>
    </lineage>
</organism>
<evidence type="ECO:0000313" key="2">
    <source>
        <dbReference type="EMBL" id="KAJ4944950.1"/>
    </source>
</evidence>
<evidence type="ECO:0000313" key="3">
    <source>
        <dbReference type="Proteomes" id="UP001219934"/>
    </source>
</evidence>
<keyword evidence="1" id="KW-1133">Transmembrane helix</keyword>
<accession>A0AAD6BJ28</accession>
<keyword evidence="3" id="KW-1185">Reference proteome</keyword>
<feature type="transmembrane region" description="Helical" evidence="1">
    <location>
        <begin position="28"/>
        <end position="48"/>
    </location>
</feature>
<gene>
    <name evidence="2" type="ORF">JOQ06_013489</name>
</gene>
<dbReference type="Proteomes" id="UP001219934">
    <property type="component" value="Unassembled WGS sequence"/>
</dbReference>
<name>A0AAD6BJ28_9TELE</name>
<dbReference type="EMBL" id="JAPTMU010000004">
    <property type="protein sequence ID" value="KAJ4944950.1"/>
    <property type="molecule type" value="Genomic_DNA"/>
</dbReference>
<comment type="caution">
    <text evidence="2">The sequence shown here is derived from an EMBL/GenBank/DDBJ whole genome shotgun (WGS) entry which is preliminary data.</text>
</comment>
<reference evidence="2" key="1">
    <citation type="submission" date="2022-11" db="EMBL/GenBank/DDBJ databases">
        <title>Chromosome-level genome of Pogonophryne albipinna.</title>
        <authorList>
            <person name="Jo E."/>
        </authorList>
    </citation>
    <scope>NUCLEOTIDE SEQUENCE</scope>
    <source>
        <strain evidence="2">SGF0006</strain>
        <tissue evidence="2">Muscle</tissue>
    </source>
</reference>
<dbReference type="AlphaFoldDB" id="A0AAD6BJ28"/>
<evidence type="ECO:0000256" key="1">
    <source>
        <dbReference type="SAM" id="Phobius"/>
    </source>
</evidence>